<dbReference type="PANTHER" id="PTHR32060">
    <property type="entry name" value="TAIL-SPECIFIC PROTEASE"/>
    <property type="match status" value="1"/>
</dbReference>
<dbReference type="SMART" id="SM00245">
    <property type="entry name" value="TSPc"/>
    <property type="match status" value="1"/>
</dbReference>
<dbReference type="Pfam" id="PF03572">
    <property type="entry name" value="Peptidase_S41"/>
    <property type="match status" value="1"/>
</dbReference>
<evidence type="ECO:0000313" key="9">
    <source>
        <dbReference type="Proteomes" id="UP000192569"/>
    </source>
</evidence>
<keyword evidence="6" id="KW-0812">Transmembrane</keyword>
<dbReference type="Gene3D" id="3.30.750.44">
    <property type="match status" value="1"/>
</dbReference>
<dbReference type="InterPro" id="IPR005151">
    <property type="entry name" value="Tail-specific_protease"/>
</dbReference>
<dbReference type="STRING" id="698762.SAMN00808754_0457"/>
<keyword evidence="2 5" id="KW-0645">Protease</keyword>
<gene>
    <name evidence="8" type="ORF">SAMN00808754_0457</name>
</gene>
<feature type="domain" description="PDZ" evidence="7">
    <location>
        <begin position="82"/>
        <end position="152"/>
    </location>
</feature>
<dbReference type="InterPro" id="IPR036034">
    <property type="entry name" value="PDZ_sf"/>
</dbReference>
<dbReference type="Gene3D" id="2.30.42.10">
    <property type="match status" value="1"/>
</dbReference>
<reference evidence="8 9" key="1">
    <citation type="submission" date="2017-04" db="EMBL/GenBank/DDBJ databases">
        <authorList>
            <person name="Afonso C.L."/>
            <person name="Miller P.J."/>
            <person name="Scott M.A."/>
            <person name="Spackman E."/>
            <person name="Goraichik I."/>
            <person name="Dimitrov K.M."/>
            <person name="Suarez D.L."/>
            <person name="Swayne D.E."/>
        </authorList>
    </citation>
    <scope>NUCLEOTIDE SEQUENCE [LARGE SCALE GENOMIC DNA]</scope>
    <source>
        <strain evidence="8 9">ToBE</strain>
    </source>
</reference>
<dbReference type="EMBL" id="LT838272">
    <property type="protein sequence ID" value="SMB91485.1"/>
    <property type="molecule type" value="Genomic_DNA"/>
</dbReference>
<dbReference type="GO" id="GO:0006508">
    <property type="term" value="P:proteolysis"/>
    <property type="evidence" value="ECO:0007669"/>
    <property type="project" value="UniProtKB-KW"/>
</dbReference>
<dbReference type="Pfam" id="PF17820">
    <property type="entry name" value="PDZ_6"/>
    <property type="match status" value="1"/>
</dbReference>
<dbReference type="InterPro" id="IPR055210">
    <property type="entry name" value="CtpA/B_N"/>
</dbReference>
<sequence length="395" mass="43011">MRRNLRRIINLFLALCVVNTLALMLVVAAYYPKVEQVIRVYTLLRFQALTPPTLDKIFEGAIKGMVESLGDPYSSYLTPEVYRRLEEHVQGTYGGVGLLITLEEKEKRPVVVSPFKGTPAQRAGITSGDYILAIDGRDTAGMDLETAASLMQGEPGTKVELTVLKPGEKEPRRFTLIRETIKIPTVDGRMLPGYPGIGYISLSMFNEQTSGDLGKLLEELRRQGLKALILDLRNNPGGSLQAAVEVASYFIPKGPVVYIVDQKKKEALQATGKYIKLPLVVLVNKGSASAAEIVAGAIKDSGSGVLIGETTFGKGVVQTIFPLKGGAAVKLTTHKYLTPAQKDIDKVGITPDIQVKLDPRLEQEVLSHSPDLERDTQLKKALELLQGKMVTSKAA</sequence>
<dbReference type="Proteomes" id="UP000192569">
    <property type="component" value="Chromosome I"/>
</dbReference>
<dbReference type="SMART" id="SM00228">
    <property type="entry name" value="PDZ"/>
    <property type="match status" value="1"/>
</dbReference>
<evidence type="ECO:0000256" key="1">
    <source>
        <dbReference type="ARBA" id="ARBA00009179"/>
    </source>
</evidence>
<keyword evidence="3 5" id="KW-0378">Hydrolase</keyword>
<organism evidence="8 9">
    <name type="scientific">Thermanaeromonas toyohensis ToBE</name>
    <dbReference type="NCBI Taxonomy" id="698762"/>
    <lineage>
        <taxon>Bacteria</taxon>
        <taxon>Bacillati</taxon>
        <taxon>Bacillota</taxon>
        <taxon>Clostridia</taxon>
        <taxon>Neomoorellales</taxon>
        <taxon>Neomoorellaceae</taxon>
        <taxon>Thermanaeromonas</taxon>
    </lineage>
</organism>
<proteinExistence type="inferred from homology"/>
<dbReference type="InterPro" id="IPR004447">
    <property type="entry name" value="Peptidase_S41A"/>
</dbReference>
<keyword evidence="4 5" id="KW-0720">Serine protease</keyword>
<comment type="similarity">
    <text evidence="1 5">Belongs to the peptidase S41A family.</text>
</comment>
<evidence type="ECO:0000313" key="8">
    <source>
        <dbReference type="EMBL" id="SMB91485.1"/>
    </source>
</evidence>
<dbReference type="CDD" id="cd07560">
    <property type="entry name" value="Peptidase_S41_CPP"/>
    <property type="match status" value="1"/>
</dbReference>
<feature type="transmembrane region" description="Helical" evidence="6">
    <location>
        <begin position="12"/>
        <end position="31"/>
    </location>
</feature>
<dbReference type="GO" id="GO:0008236">
    <property type="term" value="F:serine-type peptidase activity"/>
    <property type="evidence" value="ECO:0007669"/>
    <property type="project" value="UniProtKB-KW"/>
</dbReference>
<keyword evidence="6" id="KW-0472">Membrane</keyword>
<evidence type="ECO:0000259" key="7">
    <source>
        <dbReference type="PROSITE" id="PS50106"/>
    </source>
</evidence>
<evidence type="ECO:0000256" key="6">
    <source>
        <dbReference type="SAM" id="Phobius"/>
    </source>
</evidence>
<protein>
    <submittedName>
        <fullName evidence="8">C-terminal processing peptidase-3. Serine peptidase. MEROPS family S41A</fullName>
    </submittedName>
</protein>
<dbReference type="PANTHER" id="PTHR32060:SF30">
    <property type="entry name" value="CARBOXY-TERMINAL PROCESSING PROTEASE CTPA"/>
    <property type="match status" value="1"/>
</dbReference>
<dbReference type="CDD" id="cd06782">
    <property type="entry name" value="cpPDZ_CPP-like"/>
    <property type="match status" value="1"/>
</dbReference>
<evidence type="ECO:0000256" key="2">
    <source>
        <dbReference type="ARBA" id="ARBA00022670"/>
    </source>
</evidence>
<evidence type="ECO:0000256" key="4">
    <source>
        <dbReference type="ARBA" id="ARBA00022825"/>
    </source>
</evidence>
<evidence type="ECO:0000256" key="5">
    <source>
        <dbReference type="RuleBase" id="RU004404"/>
    </source>
</evidence>
<dbReference type="InterPro" id="IPR041489">
    <property type="entry name" value="PDZ_6"/>
</dbReference>
<dbReference type="Gene3D" id="3.90.226.10">
    <property type="entry name" value="2-enoyl-CoA Hydratase, Chain A, domain 1"/>
    <property type="match status" value="1"/>
</dbReference>
<dbReference type="GO" id="GO:0007165">
    <property type="term" value="P:signal transduction"/>
    <property type="evidence" value="ECO:0007669"/>
    <property type="project" value="TreeGrafter"/>
</dbReference>
<dbReference type="AlphaFoldDB" id="A0A1W1VDT4"/>
<evidence type="ECO:0000256" key="3">
    <source>
        <dbReference type="ARBA" id="ARBA00022801"/>
    </source>
</evidence>
<dbReference type="Pfam" id="PF22694">
    <property type="entry name" value="CtpB_N-like"/>
    <property type="match status" value="1"/>
</dbReference>
<name>A0A1W1VDT4_9FIRM</name>
<dbReference type="InterPro" id="IPR029045">
    <property type="entry name" value="ClpP/crotonase-like_dom_sf"/>
</dbReference>
<dbReference type="PROSITE" id="PS50106">
    <property type="entry name" value="PDZ"/>
    <property type="match status" value="1"/>
</dbReference>
<keyword evidence="9" id="KW-1185">Reference proteome</keyword>
<dbReference type="SUPFAM" id="SSF52096">
    <property type="entry name" value="ClpP/crotonase"/>
    <property type="match status" value="1"/>
</dbReference>
<dbReference type="GO" id="GO:0030288">
    <property type="term" value="C:outer membrane-bounded periplasmic space"/>
    <property type="evidence" value="ECO:0007669"/>
    <property type="project" value="TreeGrafter"/>
</dbReference>
<dbReference type="FunFam" id="2.30.42.10:FF:000063">
    <property type="entry name" value="Peptidase, S41 family"/>
    <property type="match status" value="1"/>
</dbReference>
<dbReference type="SUPFAM" id="SSF50156">
    <property type="entry name" value="PDZ domain-like"/>
    <property type="match status" value="1"/>
</dbReference>
<dbReference type="GO" id="GO:0004175">
    <property type="term" value="F:endopeptidase activity"/>
    <property type="evidence" value="ECO:0007669"/>
    <property type="project" value="TreeGrafter"/>
</dbReference>
<keyword evidence="6" id="KW-1133">Transmembrane helix</keyword>
<dbReference type="InterPro" id="IPR001478">
    <property type="entry name" value="PDZ"/>
</dbReference>
<dbReference type="NCBIfam" id="TIGR00225">
    <property type="entry name" value="prc"/>
    <property type="match status" value="1"/>
</dbReference>
<accession>A0A1W1VDT4</accession>